<dbReference type="RefSeq" id="WP_420243352.1">
    <property type="nucleotide sequence ID" value="NZ_BOPV01000001.1"/>
</dbReference>
<evidence type="ECO:0000256" key="11">
    <source>
        <dbReference type="ARBA" id="ARBA00023004"/>
    </source>
</evidence>
<evidence type="ECO:0000313" key="18">
    <source>
        <dbReference type="Proteomes" id="UP000681075"/>
    </source>
</evidence>
<gene>
    <name evidence="17" type="ORF">TMPK1_24820</name>
</gene>
<keyword evidence="9" id="KW-0249">Electron transport</keyword>
<comment type="caution">
    <text evidence="17">The sequence shown here is derived from an EMBL/GenBank/DDBJ whole genome shotgun (WGS) entry which is preliminary data.</text>
</comment>
<feature type="chain" id="PRO_5035928543" description="Cytochrome c1" evidence="15">
    <location>
        <begin position="23"/>
        <end position="252"/>
    </location>
</feature>
<keyword evidence="4" id="KW-0813">Transport</keyword>
<proteinExistence type="inferred from homology"/>
<dbReference type="SUPFAM" id="SSF81496">
    <property type="entry name" value="Cytochrome c1 subunit of cytochrome bc1 complex (Ubiquinol-cytochrome c reductase), transmembrane anchor"/>
    <property type="match status" value="1"/>
</dbReference>
<keyword evidence="5 13" id="KW-0349">Heme</keyword>
<evidence type="ECO:0000256" key="7">
    <source>
        <dbReference type="ARBA" id="ARBA00022692"/>
    </source>
</evidence>
<dbReference type="Pfam" id="PF02167">
    <property type="entry name" value="Cytochrom_C1"/>
    <property type="match status" value="1"/>
</dbReference>
<keyword evidence="11 13" id="KW-0408">Iron</keyword>
<evidence type="ECO:0000256" key="6">
    <source>
        <dbReference type="ARBA" id="ARBA00022660"/>
    </source>
</evidence>
<feature type="transmembrane region" description="Helical" evidence="14">
    <location>
        <begin position="225"/>
        <end position="243"/>
    </location>
</feature>
<dbReference type="GO" id="GO:0046872">
    <property type="term" value="F:metal ion binding"/>
    <property type="evidence" value="ECO:0007669"/>
    <property type="project" value="UniProtKB-KW"/>
</dbReference>
<keyword evidence="15" id="KW-0732">Signal</keyword>
<sequence length="252" mass="27551">MLLRTLALAAALAVGFVLPAAAEDEIHIPKQEWHHDGAFGTFDRAQLQRGFQVYSKVCATCHAMSLLSYRNLAALGYGEAEIKAIAGSVQVSDGPNDQGEMYERPGLPSDRFKSPFPNEKAARAANNGALPKDLSLMVKARHGGEDYIYALMTGYVAAPKDLKVPDGQYYNQYFPGHLISMPPPLQDGIVSYADGTATSVPQMAKDVAAFLTWAAEPKLEERKRMGAKVMIFLGVFTALMYLVKRKVWADAH</sequence>
<evidence type="ECO:0000256" key="9">
    <source>
        <dbReference type="ARBA" id="ARBA00022982"/>
    </source>
</evidence>
<evidence type="ECO:0000256" key="2">
    <source>
        <dbReference type="ARBA" id="ARBA00006488"/>
    </source>
</evidence>
<keyword evidence="18" id="KW-1185">Reference proteome</keyword>
<dbReference type="FunFam" id="1.10.760.10:FF:000011">
    <property type="entry name" value="Cytochrome c1, putative"/>
    <property type="match status" value="1"/>
</dbReference>
<feature type="binding site" description="covalent" evidence="13">
    <location>
        <position position="61"/>
    </location>
    <ligand>
        <name>heme c</name>
        <dbReference type="ChEBI" id="CHEBI:61717"/>
    </ligand>
</feature>
<dbReference type="PROSITE" id="PS51007">
    <property type="entry name" value="CYTC"/>
    <property type="match status" value="1"/>
</dbReference>
<feature type="binding site" description="covalent" evidence="13">
    <location>
        <position position="62"/>
    </location>
    <ligand>
        <name>heme c</name>
        <dbReference type="ChEBI" id="CHEBI:61717"/>
    </ligand>
</feature>
<dbReference type="Gene3D" id="1.20.5.100">
    <property type="entry name" value="Cytochrome c1, transmembrane anchor, C-terminal"/>
    <property type="match status" value="1"/>
</dbReference>
<dbReference type="InterPro" id="IPR002326">
    <property type="entry name" value="Cyt_c1"/>
</dbReference>
<feature type="signal peptide" evidence="15">
    <location>
        <begin position="1"/>
        <end position="22"/>
    </location>
</feature>
<comment type="subcellular location">
    <subcellularLocation>
        <location evidence="1">Membrane</location>
    </subcellularLocation>
</comment>
<dbReference type="EMBL" id="BOPV01000001">
    <property type="protein sequence ID" value="GIL40245.1"/>
    <property type="molecule type" value="Genomic_DNA"/>
</dbReference>
<feature type="domain" description="Cytochrome c" evidence="16">
    <location>
        <begin position="45"/>
        <end position="175"/>
    </location>
</feature>
<comment type="cofactor">
    <cofactor evidence="13">
        <name>heme c</name>
        <dbReference type="ChEBI" id="CHEBI:61717"/>
    </cofactor>
    <text evidence="13">Binds 1 heme c group covalently per subunit.</text>
</comment>
<evidence type="ECO:0000256" key="14">
    <source>
        <dbReference type="SAM" id="Phobius"/>
    </source>
</evidence>
<accession>A0A8S8XGJ8</accession>
<keyword evidence="7 14" id="KW-0812">Transmembrane</keyword>
<keyword evidence="12 14" id="KW-0472">Membrane</keyword>
<keyword evidence="8 13" id="KW-0479">Metal-binding</keyword>
<evidence type="ECO:0000256" key="3">
    <source>
        <dbReference type="ARBA" id="ARBA00016165"/>
    </source>
</evidence>
<dbReference type="Proteomes" id="UP000681075">
    <property type="component" value="Unassembled WGS sequence"/>
</dbReference>
<dbReference type="AlphaFoldDB" id="A0A8S8XGJ8"/>
<dbReference type="PANTHER" id="PTHR10266">
    <property type="entry name" value="CYTOCHROME C1"/>
    <property type="match status" value="1"/>
</dbReference>
<dbReference type="PRINTS" id="PR00603">
    <property type="entry name" value="CYTOCHROMEC1"/>
</dbReference>
<dbReference type="InterPro" id="IPR009056">
    <property type="entry name" value="Cyt_c-like_dom"/>
</dbReference>
<dbReference type="GO" id="GO:0020037">
    <property type="term" value="F:heme binding"/>
    <property type="evidence" value="ECO:0007669"/>
    <property type="project" value="InterPro"/>
</dbReference>
<keyword evidence="6" id="KW-0679">Respiratory chain</keyword>
<feature type="binding site" description="covalent" evidence="13">
    <location>
        <position position="58"/>
    </location>
    <ligand>
        <name>heme c</name>
        <dbReference type="ChEBI" id="CHEBI:61717"/>
    </ligand>
</feature>
<evidence type="ECO:0000259" key="16">
    <source>
        <dbReference type="PROSITE" id="PS51007"/>
    </source>
</evidence>
<evidence type="ECO:0000256" key="5">
    <source>
        <dbReference type="ARBA" id="ARBA00022617"/>
    </source>
</evidence>
<evidence type="ECO:0000256" key="13">
    <source>
        <dbReference type="PIRSR" id="PIRSR602326-1"/>
    </source>
</evidence>
<dbReference type="InterPro" id="IPR021157">
    <property type="entry name" value="Cyt_c1_TM_anchor_C"/>
</dbReference>
<keyword evidence="10 14" id="KW-1133">Transmembrane helix</keyword>
<evidence type="ECO:0000256" key="4">
    <source>
        <dbReference type="ARBA" id="ARBA00022448"/>
    </source>
</evidence>
<evidence type="ECO:0000256" key="8">
    <source>
        <dbReference type="ARBA" id="ARBA00022723"/>
    </source>
</evidence>
<dbReference type="PANTHER" id="PTHR10266:SF3">
    <property type="entry name" value="CYTOCHROME C1, HEME PROTEIN, MITOCHONDRIAL"/>
    <property type="match status" value="1"/>
</dbReference>
<name>A0A8S8XGJ8_9PROT</name>
<dbReference type="InterPro" id="IPR036909">
    <property type="entry name" value="Cyt_c-like_dom_sf"/>
</dbReference>
<evidence type="ECO:0000256" key="15">
    <source>
        <dbReference type="SAM" id="SignalP"/>
    </source>
</evidence>
<feature type="binding site" description="covalent" evidence="13">
    <location>
        <position position="181"/>
    </location>
    <ligand>
        <name>heme c</name>
        <dbReference type="ChEBI" id="CHEBI:61717"/>
    </ligand>
</feature>
<dbReference type="SUPFAM" id="SSF46626">
    <property type="entry name" value="Cytochrome c"/>
    <property type="match status" value="1"/>
</dbReference>
<organism evidence="17 18">
    <name type="scientific">Roseiterribacter gracilis</name>
    <dbReference type="NCBI Taxonomy" id="2812848"/>
    <lineage>
        <taxon>Bacteria</taxon>
        <taxon>Pseudomonadati</taxon>
        <taxon>Pseudomonadota</taxon>
        <taxon>Alphaproteobacteria</taxon>
        <taxon>Rhodospirillales</taxon>
        <taxon>Roseiterribacteraceae</taxon>
        <taxon>Roseiterribacter</taxon>
    </lineage>
</organism>
<dbReference type="Gene3D" id="1.10.760.10">
    <property type="entry name" value="Cytochrome c-like domain"/>
    <property type="match status" value="1"/>
</dbReference>
<evidence type="ECO:0000256" key="10">
    <source>
        <dbReference type="ARBA" id="ARBA00022989"/>
    </source>
</evidence>
<reference evidence="17" key="1">
    <citation type="submission" date="2021-02" db="EMBL/GenBank/DDBJ databases">
        <title>Genome sequence of Rhodospirillales sp. strain TMPK1 isolated from soil.</title>
        <authorList>
            <person name="Nakai R."/>
            <person name="Kusada H."/>
            <person name="Tamaki H."/>
        </authorList>
    </citation>
    <scope>NUCLEOTIDE SEQUENCE</scope>
    <source>
        <strain evidence="17">TMPK1</strain>
    </source>
</reference>
<evidence type="ECO:0000256" key="1">
    <source>
        <dbReference type="ARBA" id="ARBA00004370"/>
    </source>
</evidence>
<protein>
    <recommendedName>
        <fullName evidence="3">Cytochrome c1</fullName>
    </recommendedName>
</protein>
<dbReference type="GO" id="GO:0009055">
    <property type="term" value="F:electron transfer activity"/>
    <property type="evidence" value="ECO:0007669"/>
    <property type="project" value="InterPro"/>
</dbReference>
<evidence type="ECO:0000256" key="12">
    <source>
        <dbReference type="ARBA" id="ARBA00023136"/>
    </source>
</evidence>
<dbReference type="GO" id="GO:0016020">
    <property type="term" value="C:membrane"/>
    <property type="evidence" value="ECO:0007669"/>
    <property type="project" value="UniProtKB-SubCell"/>
</dbReference>
<evidence type="ECO:0000313" key="17">
    <source>
        <dbReference type="EMBL" id="GIL40245.1"/>
    </source>
</evidence>
<comment type="similarity">
    <text evidence="2">Belongs to the cytochrome c family.</text>
</comment>